<dbReference type="GO" id="GO:0031045">
    <property type="term" value="C:dense core granule"/>
    <property type="evidence" value="ECO:0007669"/>
    <property type="project" value="TreeGrafter"/>
</dbReference>
<comment type="caution">
    <text evidence="2">The sequence shown here is derived from an EMBL/GenBank/DDBJ whole genome shotgun (WGS) entry which is preliminary data.</text>
</comment>
<dbReference type="PANTHER" id="PTHR10024">
    <property type="entry name" value="SYNAPTOTAGMIN"/>
    <property type="match status" value="1"/>
</dbReference>
<dbReference type="GO" id="GO:0005544">
    <property type="term" value="F:calcium-dependent phospholipid binding"/>
    <property type="evidence" value="ECO:0007669"/>
    <property type="project" value="TreeGrafter"/>
</dbReference>
<dbReference type="EMBL" id="VSRR010002144">
    <property type="protein sequence ID" value="MPC29843.1"/>
    <property type="molecule type" value="Genomic_DNA"/>
</dbReference>
<sequence length="214" mass="24887">MSVRTVVRDDPYVKICLIQNGKRLKKKKTSIKKCTLNPYYNESFSFEIPFEQIQWGTFYPSILSRRSRSFGDFNDHHHLWLCSPFTDHPGELAFKFAILHDLEQLVQHPTRILTVLEIRPTFFLTSNLSAYALTVSSPLESSDHNFIFLSCPISPIPSQDPPKRRCLWRFASASWGGLRRYYANFPWNDYCFHVRDPSLCAERITEVTVSGMEA</sequence>
<dbReference type="Pfam" id="PF00168">
    <property type="entry name" value="C2"/>
    <property type="match status" value="1"/>
</dbReference>
<dbReference type="GO" id="GO:0000149">
    <property type="term" value="F:SNARE binding"/>
    <property type="evidence" value="ECO:0007669"/>
    <property type="project" value="TreeGrafter"/>
</dbReference>
<dbReference type="InterPro" id="IPR035892">
    <property type="entry name" value="C2_domain_sf"/>
</dbReference>
<dbReference type="GO" id="GO:0005509">
    <property type="term" value="F:calcium ion binding"/>
    <property type="evidence" value="ECO:0007669"/>
    <property type="project" value="TreeGrafter"/>
</dbReference>
<dbReference type="Proteomes" id="UP000324222">
    <property type="component" value="Unassembled WGS sequence"/>
</dbReference>
<dbReference type="AlphaFoldDB" id="A0A5B7EA92"/>
<dbReference type="PANTHER" id="PTHR10024:SF227">
    <property type="entry name" value="SYNAPTOTAGMIN 1"/>
    <property type="match status" value="1"/>
</dbReference>
<keyword evidence="3" id="KW-1185">Reference proteome</keyword>
<reference evidence="2 3" key="1">
    <citation type="submission" date="2019-05" db="EMBL/GenBank/DDBJ databases">
        <title>Another draft genome of Portunus trituberculatus and its Hox gene families provides insights of decapod evolution.</title>
        <authorList>
            <person name="Jeong J.-H."/>
            <person name="Song I."/>
            <person name="Kim S."/>
            <person name="Choi T."/>
            <person name="Kim D."/>
            <person name="Ryu S."/>
            <person name="Kim W."/>
        </authorList>
    </citation>
    <scope>NUCLEOTIDE SEQUENCE [LARGE SCALE GENOMIC DNA]</scope>
    <source>
        <tissue evidence="2">Muscle</tissue>
    </source>
</reference>
<dbReference type="Gene3D" id="2.60.40.150">
    <property type="entry name" value="C2 domain"/>
    <property type="match status" value="1"/>
</dbReference>
<organism evidence="2 3">
    <name type="scientific">Portunus trituberculatus</name>
    <name type="common">Swimming crab</name>
    <name type="synonym">Neptunus trituberculatus</name>
    <dbReference type="NCBI Taxonomy" id="210409"/>
    <lineage>
        <taxon>Eukaryota</taxon>
        <taxon>Metazoa</taxon>
        <taxon>Ecdysozoa</taxon>
        <taxon>Arthropoda</taxon>
        <taxon>Crustacea</taxon>
        <taxon>Multicrustacea</taxon>
        <taxon>Malacostraca</taxon>
        <taxon>Eumalacostraca</taxon>
        <taxon>Eucarida</taxon>
        <taxon>Decapoda</taxon>
        <taxon>Pleocyemata</taxon>
        <taxon>Brachyura</taxon>
        <taxon>Eubrachyura</taxon>
        <taxon>Portunoidea</taxon>
        <taxon>Portunidae</taxon>
        <taxon>Portuninae</taxon>
        <taxon>Portunus</taxon>
    </lineage>
</organism>
<dbReference type="InterPro" id="IPR000008">
    <property type="entry name" value="C2_dom"/>
</dbReference>
<dbReference type="GO" id="GO:0005886">
    <property type="term" value="C:plasma membrane"/>
    <property type="evidence" value="ECO:0007669"/>
    <property type="project" value="TreeGrafter"/>
</dbReference>
<proteinExistence type="predicted"/>
<dbReference type="GO" id="GO:0048791">
    <property type="term" value="P:calcium ion-regulated exocytosis of neurotransmitter"/>
    <property type="evidence" value="ECO:0007669"/>
    <property type="project" value="TreeGrafter"/>
</dbReference>
<dbReference type="GO" id="GO:0030424">
    <property type="term" value="C:axon"/>
    <property type="evidence" value="ECO:0007669"/>
    <property type="project" value="TreeGrafter"/>
</dbReference>
<feature type="domain" description="C2" evidence="1">
    <location>
        <begin position="1"/>
        <end position="94"/>
    </location>
</feature>
<dbReference type="PROSITE" id="PS50004">
    <property type="entry name" value="C2"/>
    <property type="match status" value="1"/>
</dbReference>
<dbReference type="GO" id="GO:0030276">
    <property type="term" value="F:clathrin binding"/>
    <property type="evidence" value="ECO:0007669"/>
    <property type="project" value="TreeGrafter"/>
</dbReference>
<dbReference type="GO" id="GO:0048488">
    <property type="term" value="P:synaptic vesicle endocytosis"/>
    <property type="evidence" value="ECO:0007669"/>
    <property type="project" value="TreeGrafter"/>
</dbReference>
<dbReference type="GO" id="GO:0030672">
    <property type="term" value="C:synaptic vesicle membrane"/>
    <property type="evidence" value="ECO:0007669"/>
    <property type="project" value="TreeGrafter"/>
</dbReference>
<name>A0A5B7EA92_PORTR</name>
<dbReference type="SUPFAM" id="SSF49562">
    <property type="entry name" value="C2 domain (Calcium/lipid-binding domain, CaLB)"/>
    <property type="match status" value="1"/>
</dbReference>
<dbReference type="GO" id="GO:0001786">
    <property type="term" value="F:phosphatidylserine binding"/>
    <property type="evidence" value="ECO:0007669"/>
    <property type="project" value="TreeGrafter"/>
</dbReference>
<evidence type="ECO:0000313" key="2">
    <source>
        <dbReference type="EMBL" id="MPC29843.1"/>
    </source>
</evidence>
<protein>
    <submittedName>
        <fullName evidence="2">Synaptotagmin-1</fullName>
    </submittedName>
</protein>
<evidence type="ECO:0000259" key="1">
    <source>
        <dbReference type="PROSITE" id="PS50004"/>
    </source>
</evidence>
<evidence type="ECO:0000313" key="3">
    <source>
        <dbReference type="Proteomes" id="UP000324222"/>
    </source>
</evidence>
<accession>A0A5B7EA92</accession>
<gene>
    <name evidence="2" type="primary">SYT1_1</name>
    <name evidence="2" type="ORF">E2C01_023094</name>
</gene>